<dbReference type="NCBIfam" id="TIGR04183">
    <property type="entry name" value="Por_Secre_tail"/>
    <property type="match status" value="1"/>
</dbReference>
<dbReference type="Pfam" id="PF18962">
    <property type="entry name" value="Por_Secre_tail"/>
    <property type="match status" value="1"/>
</dbReference>
<dbReference type="AlphaFoldDB" id="A0A238VIF2"/>
<evidence type="ECO:0000256" key="1">
    <source>
        <dbReference type="ARBA" id="ARBA00022729"/>
    </source>
</evidence>
<dbReference type="OrthoDB" id="9773938at2"/>
<dbReference type="Gene3D" id="2.60.40.3080">
    <property type="match status" value="1"/>
</dbReference>
<dbReference type="InterPro" id="IPR026444">
    <property type="entry name" value="Secre_tail"/>
</dbReference>
<sequence length="172" mass="18970">MKQKLLFASVLFLTFIQFTEAQNTTSAYLVRATTGVAGSSETITANNKSYTVQQSIGQASAIGTFSAENYTVRQGFIQPNVLAKIRDTAIPLILEAIVYPNPFVEGVTISFSEQISNKVEVAVFDVLGRLVFSNTYAAEQNLKVQFENLSVADYILKVTANNKQFIKKILKK</sequence>
<evidence type="ECO:0000259" key="3">
    <source>
        <dbReference type="Pfam" id="PF18962"/>
    </source>
</evidence>
<keyword evidence="1 2" id="KW-0732">Signal</keyword>
<evidence type="ECO:0000313" key="5">
    <source>
        <dbReference type="Proteomes" id="UP000198412"/>
    </source>
</evidence>
<proteinExistence type="predicted"/>
<feature type="signal peptide" evidence="2">
    <location>
        <begin position="1"/>
        <end position="21"/>
    </location>
</feature>
<dbReference type="RefSeq" id="WP_089376892.1">
    <property type="nucleotide sequence ID" value="NZ_FZNX01000001.1"/>
</dbReference>
<feature type="domain" description="Secretion system C-terminal sorting" evidence="3">
    <location>
        <begin position="98"/>
        <end position="169"/>
    </location>
</feature>
<evidence type="ECO:0000313" key="4">
    <source>
        <dbReference type="EMBL" id="SNR34172.1"/>
    </source>
</evidence>
<evidence type="ECO:0000256" key="2">
    <source>
        <dbReference type="SAM" id="SignalP"/>
    </source>
</evidence>
<protein>
    <submittedName>
        <fullName evidence="4">Por secretion system C-terminal sorting domain-containing protein</fullName>
    </submittedName>
</protein>
<keyword evidence="5" id="KW-1185">Reference proteome</keyword>
<accession>A0A238VIF2</accession>
<dbReference type="EMBL" id="FZNX01000001">
    <property type="protein sequence ID" value="SNR34172.1"/>
    <property type="molecule type" value="Genomic_DNA"/>
</dbReference>
<reference evidence="5" key="1">
    <citation type="submission" date="2017-06" db="EMBL/GenBank/DDBJ databases">
        <authorList>
            <person name="Varghese N."/>
            <person name="Submissions S."/>
        </authorList>
    </citation>
    <scope>NUCLEOTIDE SEQUENCE [LARGE SCALE GENOMIC DNA]</scope>
    <source>
        <strain evidence="5">DSM 27993</strain>
    </source>
</reference>
<dbReference type="Proteomes" id="UP000198412">
    <property type="component" value="Unassembled WGS sequence"/>
</dbReference>
<name>A0A238VIF2_9FLAO</name>
<feature type="chain" id="PRO_5012782711" evidence="2">
    <location>
        <begin position="22"/>
        <end position="172"/>
    </location>
</feature>
<gene>
    <name evidence="4" type="ORF">SAMN04488111_0559</name>
</gene>
<organism evidence="4 5">
    <name type="scientific">Lutibacter flavus</name>
    <dbReference type="NCBI Taxonomy" id="691689"/>
    <lineage>
        <taxon>Bacteria</taxon>
        <taxon>Pseudomonadati</taxon>
        <taxon>Bacteroidota</taxon>
        <taxon>Flavobacteriia</taxon>
        <taxon>Flavobacteriales</taxon>
        <taxon>Flavobacteriaceae</taxon>
        <taxon>Lutibacter</taxon>
    </lineage>
</organism>